<feature type="chain" id="PRO_5020704074" evidence="1">
    <location>
        <begin position="24"/>
        <end position="165"/>
    </location>
</feature>
<comment type="caution">
    <text evidence="2">The sequence shown here is derived from an EMBL/GenBank/DDBJ whole genome shotgun (WGS) entry which is preliminary data.</text>
</comment>
<sequence>MLMLEKWWSWAWLLWVVLPTTCGYTIAERNGDDEKNNIVIEILDLAQQDSADLAVSLYPSVSVLGPVISKQGRVTVSKPESKSPVLDSSPVGGFDVPDRLVFHQYSAGALIHALIPLLSMGAGSYVTSPLPLLVSMKPSRVKAETRLIANRDVLLYFNAFVPRLL</sequence>
<reference evidence="2" key="1">
    <citation type="submission" date="2018-10" db="EMBL/GenBank/DDBJ databases">
        <title>Population genomic analysis revealed the cold adaptation of white poplar.</title>
        <authorList>
            <person name="Liu Y.-J."/>
        </authorList>
    </citation>
    <scope>NUCLEOTIDE SEQUENCE [LARGE SCALE GENOMIC DNA]</scope>
    <source>
        <strain evidence="2">PAL-ZL1</strain>
    </source>
</reference>
<evidence type="ECO:0000313" key="2">
    <source>
        <dbReference type="EMBL" id="TKS02718.1"/>
    </source>
</evidence>
<accession>A0A4U5PYL2</accession>
<keyword evidence="1" id="KW-0732">Signal</keyword>
<dbReference type="EMBL" id="RCHU01000534">
    <property type="protein sequence ID" value="TKS02718.1"/>
    <property type="molecule type" value="Genomic_DNA"/>
</dbReference>
<proteinExistence type="predicted"/>
<dbReference type="AlphaFoldDB" id="A0A4U5PYL2"/>
<organism evidence="2">
    <name type="scientific">Populus alba</name>
    <name type="common">White poplar</name>
    <dbReference type="NCBI Taxonomy" id="43335"/>
    <lineage>
        <taxon>Eukaryota</taxon>
        <taxon>Viridiplantae</taxon>
        <taxon>Streptophyta</taxon>
        <taxon>Embryophyta</taxon>
        <taxon>Tracheophyta</taxon>
        <taxon>Spermatophyta</taxon>
        <taxon>Magnoliopsida</taxon>
        <taxon>eudicotyledons</taxon>
        <taxon>Gunneridae</taxon>
        <taxon>Pentapetalae</taxon>
        <taxon>rosids</taxon>
        <taxon>fabids</taxon>
        <taxon>Malpighiales</taxon>
        <taxon>Salicaceae</taxon>
        <taxon>Saliceae</taxon>
        <taxon>Populus</taxon>
    </lineage>
</organism>
<geneLocation type="mitochondrion" evidence="2"/>
<gene>
    <name evidence="2" type="ORF">D5086_0000161190</name>
</gene>
<name>A0A4U5PYL2_POPAL</name>
<feature type="signal peptide" evidence="1">
    <location>
        <begin position="1"/>
        <end position="23"/>
    </location>
</feature>
<evidence type="ECO:0000256" key="1">
    <source>
        <dbReference type="SAM" id="SignalP"/>
    </source>
</evidence>
<keyword evidence="2" id="KW-0496">Mitochondrion</keyword>
<protein>
    <submittedName>
        <fullName evidence="2">Uncharacterized protein</fullName>
    </submittedName>
</protein>